<proteinExistence type="predicted"/>
<dbReference type="PANTHER" id="PTHR24092:SF190">
    <property type="entry name" value="PHOSPHOLIPID-TRANSPORTING ATPASE"/>
    <property type="match status" value="1"/>
</dbReference>
<dbReference type="Pfam" id="PF16212">
    <property type="entry name" value="PhoLip_ATPase_C"/>
    <property type="match status" value="1"/>
</dbReference>
<reference evidence="8" key="1">
    <citation type="submission" date="2017-02" db="UniProtKB">
        <authorList>
            <consortium name="WormBaseParasite"/>
        </authorList>
    </citation>
    <scope>IDENTIFICATION</scope>
</reference>
<dbReference type="InterPro" id="IPR032630">
    <property type="entry name" value="P_typ_ATPase_c"/>
</dbReference>
<dbReference type="GO" id="GO:0046872">
    <property type="term" value="F:metal ion binding"/>
    <property type="evidence" value="ECO:0007669"/>
    <property type="project" value="UniProtKB-KW"/>
</dbReference>
<protein>
    <submittedName>
        <fullName evidence="8">PhoLip_ATPase_C domain-containing protein</fullName>
    </submittedName>
</protein>
<comment type="subcellular location">
    <subcellularLocation>
        <location evidence="1">Membrane</location>
        <topology evidence="1">Multi-pass membrane protein</topology>
    </subcellularLocation>
</comment>
<keyword evidence="3" id="KW-0460">Magnesium</keyword>
<evidence type="ECO:0000313" key="8">
    <source>
        <dbReference type="WBParaSite" id="EVEC_0000887401-mRNA-1"/>
    </source>
</evidence>
<keyword evidence="7" id="KW-1185">Reference proteome</keyword>
<dbReference type="GO" id="GO:0140326">
    <property type="term" value="F:ATPase-coupled intramembrane lipid transporter activity"/>
    <property type="evidence" value="ECO:0007669"/>
    <property type="project" value="TreeGrafter"/>
</dbReference>
<name>A0A0N4VDZ4_ENTVE</name>
<gene>
    <name evidence="6" type="ORF">EVEC_LOCUS8326</name>
</gene>
<dbReference type="GO" id="GO:0045332">
    <property type="term" value="P:phospholipid translocation"/>
    <property type="evidence" value="ECO:0007669"/>
    <property type="project" value="TreeGrafter"/>
</dbReference>
<organism evidence="8">
    <name type="scientific">Enterobius vermicularis</name>
    <name type="common">Human pinworm</name>
    <dbReference type="NCBI Taxonomy" id="51028"/>
    <lineage>
        <taxon>Eukaryota</taxon>
        <taxon>Metazoa</taxon>
        <taxon>Ecdysozoa</taxon>
        <taxon>Nematoda</taxon>
        <taxon>Chromadorea</taxon>
        <taxon>Rhabditida</taxon>
        <taxon>Spirurina</taxon>
        <taxon>Oxyuridomorpha</taxon>
        <taxon>Oxyuroidea</taxon>
        <taxon>Oxyuridae</taxon>
        <taxon>Enterobius</taxon>
    </lineage>
</organism>
<feature type="transmembrane region" description="Helical" evidence="4">
    <location>
        <begin position="43"/>
        <end position="70"/>
    </location>
</feature>
<dbReference type="WBParaSite" id="EVEC_0000887401-mRNA-1">
    <property type="protein sequence ID" value="EVEC_0000887401-mRNA-1"/>
    <property type="gene ID" value="EVEC_0000887401"/>
</dbReference>
<evidence type="ECO:0000256" key="1">
    <source>
        <dbReference type="ARBA" id="ARBA00004141"/>
    </source>
</evidence>
<keyword evidence="2" id="KW-0479">Metal-binding</keyword>
<dbReference type="Proteomes" id="UP000274131">
    <property type="component" value="Unassembled WGS sequence"/>
</dbReference>
<dbReference type="PANTHER" id="PTHR24092">
    <property type="entry name" value="PROBABLE PHOSPHOLIPID-TRANSPORTING ATPASE"/>
    <property type="match status" value="1"/>
</dbReference>
<feature type="transmembrane region" description="Helical" evidence="4">
    <location>
        <begin position="158"/>
        <end position="180"/>
    </location>
</feature>
<feature type="transmembrane region" description="Helical" evidence="4">
    <location>
        <begin position="113"/>
        <end position="138"/>
    </location>
</feature>
<evidence type="ECO:0000256" key="4">
    <source>
        <dbReference type="SAM" id="Phobius"/>
    </source>
</evidence>
<evidence type="ECO:0000256" key="2">
    <source>
        <dbReference type="ARBA" id="ARBA00022723"/>
    </source>
</evidence>
<dbReference type="STRING" id="51028.A0A0N4VDZ4"/>
<feature type="domain" description="P-type ATPase C-terminal" evidence="5">
    <location>
        <begin position="1"/>
        <end position="185"/>
    </location>
</feature>
<dbReference type="GO" id="GO:0007030">
    <property type="term" value="P:Golgi organization"/>
    <property type="evidence" value="ECO:0007669"/>
    <property type="project" value="TreeGrafter"/>
</dbReference>
<evidence type="ECO:0000256" key="3">
    <source>
        <dbReference type="ARBA" id="ARBA00022842"/>
    </source>
</evidence>
<feature type="transmembrane region" description="Helical" evidence="4">
    <location>
        <begin position="82"/>
        <end position="101"/>
    </location>
</feature>
<evidence type="ECO:0000313" key="7">
    <source>
        <dbReference type="Proteomes" id="UP000274131"/>
    </source>
</evidence>
<keyword evidence="4" id="KW-0812">Transmembrane</keyword>
<evidence type="ECO:0000313" key="6">
    <source>
        <dbReference type="EMBL" id="VDD93575.1"/>
    </source>
</evidence>
<dbReference type="AlphaFoldDB" id="A0A0N4VDZ4"/>
<dbReference type="GO" id="GO:0005886">
    <property type="term" value="C:plasma membrane"/>
    <property type="evidence" value="ECO:0007669"/>
    <property type="project" value="TreeGrafter"/>
</dbReference>
<dbReference type="OrthoDB" id="377733at2759"/>
<dbReference type="EMBL" id="UXUI01009371">
    <property type="protein sequence ID" value="VDD93575.1"/>
    <property type="molecule type" value="Genomic_DNA"/>
</dbReference>
<dbReference type="InterPro" id="IPR023298">
    <property type="entry name" value="ATPase_P-typ_TM_dom_sf"/>
</dbReference>
<keyword evidence="4" id="KW-0472">Membrane</keyword>
<evidence type="ECO:0000259" key="5">
    <source>
        <dbReference type="Pfam" id="PF16212"/>
    </source>
</evidence>
<dbReference type="SUPFAM" id="SSF81665">
    <property type="entry name" value="Calcium ATPase, transmembrane domain M"/>
    <property type="match status" value="1"/>
</dbReference>
<reference evidence="6 7" key="2">
    <citation type="submission" date="2018-10" db="EMBL/GenBank/DDBJ databases">
        <authorList>
            <consortium name="Pathogen Informatics"/>
        </authorList>
    </citation>
    <scope>NUCLEOTIDE SEQUENCE [LARGE SCALE GENOMIC DNA]</scope>
</reference>
<dbReference type="GO" id="GO:0005802">
    <property type="term" value="C:trans-Golgi network"/>
    <property type="evidence" value="ECO:0007669"/>
    <property type="project" value="TreeGrafter"/>
</dbReference>
<keyword evidence="4" id="KW-1133">Transmembrane helix</keyword>
<accession>A0A0N4VDZ4</accession>
<sequence length="349" mass="39602">MLFTCLPVLALGIFDQDFNDEDSLHHPRLYLPGQYNLFFNMRIFIWSLLHGMISSIVIFFVSYGTIYNAADFTGRDMNDYPLLAFTTFTALIIVVTGQMAFETGFWTVYNHVSLWGSLLFYFAVVILLYEAIPVNVTIKLESSLSCGIVFRSVGTPHFWFSILMISAILLLPVILNRFFWSDTRPTYADCLRMDKRLKKPPKLAPAPTLFVRSAANRRSRQGSVRSGYAFAHQQGFAELITAGQCFPPALKEENLGRCTILMCTSLVVLSGQLKNNYHFVPFYFSLVKSDICGNFNEQVRKTLSSINENPTGFPESFFAEDRPFYSASAQNKVVSTFLKFFLALHTLSI</sequence>